<sequence>MHPVDELHHLRREMSKLMTRADALRHALLERGAPRRSNAFEVRITTTRRRTFLKDRLPPEILEDPRYWSVHSTQTLQVVALADEPDLFEKDADDFEVIERWSAAP</sequence>
<evidence type="ECO:0000313" key="2">
    <source>
        <dbReference type="Proteomes" id="UP000006230"/>
    </source>
</evidence>
<proteinExistence type="predicted"/>
<name>Q0FMY8_SALBH</name>
<dbReference type="Proteomes" id="UP000006230">
    <property type="component" value="Unassembled WGS sequence"/>
</dbReference>
<dbReference type="HOGENOM" id="CLU_2233948_0_0_5"/>
<accession>Q0FMY8</accession>
<organism evidence="1 2">
    <name type="scientific">Salipiger bermudensis (strain DSM 26914 / JCM 13377 / KCTC 12554 / HTCC2601)</name>
    <name type="common">Pelagibaca bermudensis</name>
    <dbReference type="NCBI Taxonomy" id="314265"/>
    <lineage>
        <taxon>Bacteria</taxon>
        <taxon>Pseudomonadati</taxon>
        <taxon>Pseudomonadota</taxon>
        <taxon>Alphaproteobacteria</taxon>
        <taxon>Rhodobacterales</taxon>
        <taxon>Roseobacteraceae</taxon>
        <taxon>Salipiger</taxon>
    </lineage>
</organism>
<comment type="caution">
    <text evidence="1">The sequence shown here is derived from an EMBL/GenBank/DDBJ whole genome shotgun (WGS) entry which is preliminary data.</text>
</comment>
<dbReference type="EMBL" id="AATQ01000025">
    <property type="protein sequence ID" value="EAU45514.1"/>
    <property type="molecule type" value="Genomic_DNA"/>
</dbReference>
<dbReference type="AlphaFoldDB" id="Q0FMY8"/>
<evidence type="ECO:0000313" key="1">
    <source>
        <dbReference type="EMBL" id="EAU45514.1"/>
    </source>
</evidence>
<dbReference type="OrthoDB" id="7689895at2"/>
<reference evidence="1 2" key="1">
    <citation type="journal article" date="2010" name="J. Bacteriol.">
        <title>Genome sequences of Pelagibaca bermudensis HTCC2601T and Maritimibacter alkaliphilus HTCC2654T, the type strains of two marine Roseobacter genera.</title>
        <authorList>
            <person name="Thrash J.C."/>
            <person name="Cho J.C."/>
            <person name="Ferriera S."/>
            <person name="Johnson J."/>
            <person name="Vergin K.L."/>
            <person name="Giovannoni S.J."/>
        </authorList>
    </citation>
    <scope>NUCLEOTIDE SEQUENCE [LARGE SCALE GENOMIC DNA]</scope>
    <source>
        <strain evidence="2">DSM 26914 / JCM 13377 / KCTC 12554 / HTCC2601</strain>
    </source>
</reference>
<keyword evidence="2" id="KW-1185">Reference proteome</keyword>
<protein>
    <submittedName>
        <fullName evidence="1">Uncharacterized protein</fullName>
    </submittedName>
</protein>
<dbReference type="RefSeq" id="WP_007797500.1">
    <property type="nucleotide sequence ID" value="NZ_DS022276.1"/>
</dbReference>
<gene>
    <name evidence="1" type="ORF">R2601_17968</name>
</gene>